<name>A0A1X9T2D1_9BACT</name>
<reference evidence="1 2" key="1">
    <citation type="journal article" date="2017" name="Genome Biol. Evol.">
        <title>Comparative Genomic Analysis Identifies a Campylobacter Clade Deficient in Selenium Metabolism.</title>
        <authorList>
            <person name="Miller W.G."/>
            <person name="Yee E."/>
            <person name="Lopes B.S."/>
            <person name="Chapman M.H."/>
            <person name="Huynh S."/>
            <person name="Bono J.L."/>
            <person name="Parker C.T."/>
            <person name="Strachan N.J.C."/>
            <person name="Forbes K.J."/>
        </authorList>
    </citation>
    <scope>NUCLEOTIDE SEQUENCE [LARGE SCALE GENOMIC DNA]</scope>
    <source>
        <strain evidence="1 2">RM8964</strain>
    </source>
</reference>
<dbReference type="OrthoDB" id="2583792at2"/>
<dbReference type="Proteomes" id="UP000194265">
    <property type="component" value="Chromosome"/>
</dbReference>
<dbReference type="RefSeq" id="WP_086333906.1">
    <property type="nucleotide sequence ID" value="NZ_CP018791.1"/>
</dbReference>
<organism evidence="1 2">
    <name type="scientific">Campylobacter vicugnae</name>
    <dbReference type="NCBI Taxonomy" id="1660076"/>
    <lineage>
        <taxon>Bacteria</taxon>
        <taxon>Pseudomonadati</taxon>
        <taxon>Campylobacterota</taxon>
        <taxon>Epsilonproteobacteria</taxon>
        <taxon>Campylobacterales</taxon>
        <taxon>Campylobacteraceae</taxon>
        <taxon>Campylobacter</taxon>
    </lineage>
</organism>
<dbReference type="EMBL" id="CP018791">
    <property type="protein sequence ID" value="ARR02658.1"/>
    <property type="molecule type" value="Genomic_DNA"/>
</dbReference>
<sequence>MQSKPICYDDIDSSIEFIKSIGSIAILDTQEIDNTKSQNNNFYGDIFIKINAYEMLEKADALLKFKIILINGGCDQIFLLKHKDKISEFLNKGGILLVFCAMYINWLDTPSLYIPSQIPIKDRMIHACYHQITNGVKDYDITYRRGVCGFFSRGHITPPKNATIILKDNQDKCVAYIDKNSTNGVILHTAGADLFGYGLFEQSTAKRMGLNLIKWLENELKGNNNE</sequence>
<proteinExistence type="predicted"/>
<dbReference type="STRING" id="1660074.CVIC8964_1269"/>
<gene>
    <name evidence="1" type="ORF">CVIC8964_1269</name>
</gene>
<evidence type="ECO:0000313" key="2">
    <source>
        <dbReference type="Proteomes" id="UP000194265"/>
    </source>
</evidence>
<dbReference type="AlphaFoldDB" id="A0A1X9T2D1"/>
<accession>A0A1X9T2D1</accession>
<evidence type="ECO:0000313" key="1">
    <source>
        <dbReference type="EMBL" id="ARR02658.1"/>
    </source>
</evidence>
<protein>
    <submittedName>
        <fullName evidence="1">Uncharacterized protein</fullName>
    </submittedName>
</protein>